<dbReference type="AlphaFoldDB" id="A0A9P8E440"/>
<dbReference type="NCBIfam" id="TIGR01755">
    <property type="entry name" value="flav_wrbA"/>
    <property type="match status" value="1"/>
</dbReference>
<dbReference type="SUPFAM" id="SSF52218">
    <property type="entry name" value="Flavoproteins"/>
    <property type="match status" value="1"/>
</dbReference>
<gene>
    <name evidence="6" type="ORF">KCU76_g15248</name>
</gene>
<dbReference type="NCBIfam" id="NF002999">
    <property type="entry name" value="PRK03767.1"/>
    <property type="match status" value="1"/>
</dbReference>
<evidence type="ECO:0000256" key="4">
    <source>
        <dbReference type="SAM" id="MobiDB-lite"/>
    </source>
</evidence>
<dbReference type="FunFam" id="3.40.50.360:FF:000001">
    <property type="entry name" value="NAD(P)H dehydrogenase (Quinone) FQR1-like"/>
    <property type="match status" value="1"/>
</dbReference>
<sequence length="241" mass="25945">MAPHVAIVFFSAYGHISQLVEEEARGIREAGGNVTIYKIEGTPETVGAQYEVLTDPSTLEKYDGFLFGIPTRYGNWPAQFKTFWDKTGGQWQNGSFWGKYAGAFVSTGTPGGGQESTIISAMSTFVHHGMIFVPLGYKTVFGTLADLTEVRGGSPWGAGTFAGPDGSRQPSQKELSLAYEQGKAFWTTNNKQEAVGGGVPVTEPKQSTTQAPKQQTSTEPQHKEEHDKSGPCGLPVKCTIS</sequence>
<dbReference type="Proteomes" id="UP000779574">
    <property type="component" value="Unassembled WGS sequence"/>
</dbReference>
<dbReference type="Gene3D" id="3.40.50.360">
    <property type="match status" value="1"/>
</dbReference>
<name>A0A9P8E440_AURME</name>
<dbReference type="InterPro" id="IPR029039">
    <property type="entry name" value="Flavoprotein-like_sf"/>
</dbReference>
<feature type="compositionally biased region" description="Basic and acidic residues" evidence="4">
    <location>
        <begin position="220"/>
        <end position="229"/>
    </location>
</feature>
<evidence type="ECO:0000313" key="7">
    <source>
        <dbReference type="Proteomes" id="UP000779574"/>
    </source>
</evidence>
<dbReference type="PANTHER" id="PTHR30546:SF23">
    <property type="entry name" value="FLAVOPROTEIN-LIKE PROTEIN YCP4-RELATED"/>
    <property type="match status" value="1"/>
</dbReference>
<evidence type="ECO:0000259" key="5">
    <source>
        <dbReference type="PROSITE" id="PS50902"/>
    </source>
</evidence>
<dbReference type="EMBL" id="JAHFXF010000983">
    <property type="protein sequence ID" value="KAG9679746.1"/>
    <property type="molecule type" value="Genomic_DNA"/>
</dbReference>
<dbReference type="GO" id="GO:0003955">
    <property type="term" value="F:NAD(P)H dehydrogenase (quinone) activity"/>
    <property type="evidence" value="ECO:0007669"/>
    <property type="project" value="InterPro"/>
</dbReference>
<dbReference type="OrthoDB" id="504689at2759"/>
<dbReference type="GO" id="GO:0005737">
    <property type="term" value="C:cytoplasm"/>
    <property type="evidence" value="ECO:0007669"/>
    <property type="project" value="UniProtKB-SubCell"/>
</dbReference>
<reference evidence="6" key="1">
    <citation type="journal article" date="2021" name="J Fungi (Basel)">
        <title>Virulence traits and population genomics of the black yeast Aureobasidium melanogenum.</title>
        <authorList>
            <person name="Cernosa A."/>
            <person name="Sun X."/>
            <person name="Gostincar C."/>
            <person name="Fang C."/>
            <person name="Gunde-Cimerman N."/>
            <person name="Song Z."/>
        </authorList>
    </citation>
    <scope>NUCLEOTIDE SEQUENCE</scope>
    <source>
        <strain evidence="6">EXF-9911</strain>
    </source>
</reference>
<comment type="similarity">
    <text evidence="2">Belongs to the WrbA family.</text>
</comment>
<evidence type="ECO:0000313" key="6">
    <source>
        <dbReference type="EMBL" id="KAG9679746.1"/>
    </source>
</evidence>
<reference evidence="6" key="2">
    <citation type="submission" date="2021-08" db="EMBL/GenBank/DDBJ databases">
        <authorList>
            <person name="Gostincar C."/>
            <person name="Sun X."/>
            <person name="Song Z."/>
            <person name="Gunde-Cimerman N."/>
        </authorList>
    </citation>
    <scope>NUCLEOTIDE SEQUENCE</scope>
    <source>
        <strain evidence="6">EXF-9911</strain>
    </source>
</reference>
<dbReference type="GO" id="GO:0010181">
    <property type="term" value="F:FMN binding"/>
    <property type="evidence" value="ECO:0007669"/>
    <property type="project" value="InterPro"/>
</dbReference>
<comment type="caution">
    <text evidence="6">The sequence shown here is derived from an EMBL/GenBank/DDBJ whole genome shotgun (WGS) entry which is preliminary data.</text>
</comment>
<feature type="non-terminal residue" evidence="6">
    <location>
        <position position="241"/>
    </location>
</feature>
<dbReference type="Pfam" id="PF03358">
    <property type="entry name" value="FMN_red"/>
    <property type="match status" value="1"/>
</dbReference>
<feature type="compositionally biased region" description="Polar residues" evidence="4">
    <location>
        <begin position="204"/>
        <end position="219"/>
    </location>
</feature>
<feature type="region of interest" description="Disordered" evidence="4">
    <location>
        <begin position="194"/>
        <end position="241"/>
    </location>
</feature>
<evidence type="ECO:0000256" key="1">
    <source>
        <dbReference type="ARBA" id="ARBA00004496"/>
    </source>
</evidence>
<comment type="subcellular location">
    <subcellularLocation>
        <location evidence="1">Cytoplasm</location>
    </subcellularLocation>
</comment>
<proteinExistence type="inferred from homology"/>
<dbReference type="PANTHER" id="PTHR30546">
    <property type="entry name" value="FLAVODOXIN-RELATED PROTEIN WRBA-RELATED"/>
    <property type="match status" value="1"/>
</dbReference>
<evidence type="ECO:0000256" key="3">
    <source>
        <dbReference type="ARBA" id="ARBA00022490"/>
    </source>
</evidence>
<keyword evidence="3" id="KW-0963">Cytoplasm</keyword>
<accession>A0A9P8E440</accession>
<organism evidence="6 7">
    <name type="scientific">Aureobasidium melanogenum</name>
    <name type="common">Aureobasidium pullulans var. melanogenum</name>
    <dbReference type="NCBI Taxonomy" id="46634"/>
    <lineage>
        <taxon>Eukaryota</taxon>
        <taxon>Fungi</taxon>
        <taxon>Dikarya</taxon>
        <taxon>Ascomycota</taxon>
        <taxon>Pezizomycotina</taxon>
        <taxon>Dothideomycetes</taxon>
        <taxon>Dothideomycetidae</taxon>
        <taxon>Dothideales</taxon>
        <taxon>Saccotheciaceae</taxon>
        <taxon>Aureobasidium</taxon>
    </lineage>
</organism>
<dbReference type="InterPro" id="IPR005025">
    <property type="entry name" value="FMN_Rdtase-like_dom"/>
</dbReference>
<dbReference type="PROSITE" id="PS50902">
    <property type="entry name" value="FLAVODOXIN_LIKE"/>
    <property type="match status" value="1"/>
</dbReference>
<dbReference type="InterPro" id="IPR010089">
    <property type="entry name" value="Flavoprotein_WrbA-like"/>
</dbReference>
<protein>
    <submittedName>
        <fullName evidence="6">Flavoprotein WrbA</fullName>
    </submittedName>
</protein>
<feature type="domain" description="Flavodoxin-like" evidence="5">
    <location>
        <begin position="5"/>
        <end position="185"/>
    </location>
</feature>
<dbReference type="InterPro" id="IPR008254">
    <property type="entry name" value="Flavodoxin/NO_synth"/>
</dbReference>
<evidence type="ECO:0000256" key="2">
    <source>
        <dbReference type="ARBA" id="ARBA00006961"/>
    </source>
</evidence>
<dbReference type="GO" id="GO:0016020">
    <property type="term" value="C:membrane"/>
    <property type="evidence" value="ECO:0007669"/>
    <property type="project" value="TreeGrafter"/>
</dbReference>